<gene>
    <name evidence="3" type="ORF">PCOR1329_LOCUS25372</name>
</gene>
<feature type="non-terminal residue" evidence="3">
    <location>
        <position position="1"/>
    </location>
</feature>
<dbReference type="Proteomes" id="UP001189429">
    <property type="component" value="Unassembled WGS sequence"/>
</dbReference>
<name>A0ABN9S0X7_9DINO</name>
<feature type="compositionally biased region" description="Basic and acidic residues" evidence="1">
    <location>
        <begin position="441"/>
        <end position="489"/>
    </location>
</feature>
<protein>
    <recommendedName>
        <fullName evidence="2">Apple domain-containing protein</fullName>
    </recommendedName>
</protein>
<feature type="region of interest" description="Disordered" evidence="1">
    <location>
        <begin position="16"/>
        <end position="39"/>
    </location>
</feature>
<evidence type="ECO:0000313" key="3">
    <source>
        <dbReference type="EMBL" id="CAK0825200.1"/>
    </source>
</evidence>
<evidence type="ECO:0000313" key="4">
    <source>
        <dbReference type="Proteomes" id="UP001189429"/>
    </source>
</evidence>
<dbReference type="Gene3D" id="3.50.4.10">
    <property type="entry name" value="Hepatocyte Growth Factor"/>
    <property type="match status" value="1"/>
</dbReference>
<organism evidence="3 4">
    <name type="scientific">Prorocentrum cordatum</name>
    <dbReference type="NCBI Taxonomy" id="2364126"/>
    <lineage>
        <taxon>Eukaryota</taxon>
        <taxon>Sar</taxon>
        <taxon>Alveolata</taxon>
        <taxon>Dinophyceae</taxon>
        <taxon>Prorocentrales</taxon>
        <taxon>Prorocentraceae</taxon>
        <taxon>Prorocentrum</taxon>
    </lineage>
</organism>
<comment type="caution">
    <text evidence="3">The sequence shown here is derived from an EMBL/GenBank/DDBJ whole genome shotgun (WGS) entry which is preliminary data.</text>
</comment>
<feature type="compositionally biased region" description="Basic and acidic residues" evidence="1">
    <location>
        <begin position="381"/>
        <end position="401"/>
    </location>
</feature>
<feature type="compositionally biased region" description="Low complexity" evidence="1">
    <location>
        <begin position="309"/>
        <end position="323"/>
    </location>
</feature>
<accession>A0ABN9S0X7</accession>
<evidence type="ECO:0000256" key="1">
    <source>
        <dbReference type="SAM" id="MobiDB-lite"/>
    </source>
</evidence>
<proteinExistence type="predicted"/>
<keyword evidence="4" id="KW-1185">Reference proteome</keyword>
<sequence>RRSWCCTHEAIGCPRTTDTSTPTPSSTGLRSTLTTSRETTTTLNLALTSTTSEGPAEEDASCFEANVAYEPLDMLGATVTVERSAEDCQARCRRFTGCESFSFWQPGRHCHLQERMGIEARRRSRGLGALVVERQPKLSRRGLFARRPPDISKFMVGACKHDGCRWGKDGGATLTAATICTLCNTLLLGVLPAKPKRRAVVRLLRGLPAAAQASPELAATARAAVAPASAEKTRPAERGTGCQLSKTDTKGDNDHSAPGGEGAPKETPEGHSGSWWRGGGWAPQSTATRPREPAQNAQEDQRSKGDSSGGSWWRGGWNAAWSNTSRSSAEWGQGWQQRARRDGGSSRSWGNSDTQKWQSSAQTQGAWKKRNHWDWQGEEGADWKRQKYWEKEPDAKERGREQMSGNRPEEQGWQTAGDRGLGQTERGREQKLEQNVQEVQRQTDAEQGRKQEDRGPQQDSADMEKNEGQTDAVEKGGKKRGPYDHVSGDHRGRLRAFRLALGPPSLCPNALLPSVAPMVCAAQGGALQETQEEADFNAEMRSWLDEAAWRQSKTPKNGHLVWFHIDLQESFWQKPTPAELAEQKTKDEIVVKAAKIFLRGGGAQGAAMAGRVGMSEQEVKDRCAVLQAAAKRREQRQGHRRQKLLGI</sequence>
<dbReference type="InterPro" id="IPR003609">
    <property type="entry name" value="Pan_app"/>
</dbReference>
<feature type="domain" description="Apple" evidence="2">
    <location>
        <begin position="62"/>
        <end position="136"/>
    </location>
</feature>
<dbReference type="EMBL" id="CAUYUJ010008869">
    <property type="protein sequence ID" value="CAK0825200.1"/>
    <property type="molecule type" value="Genomic_DNA"/>
</dbReference>
<evidence type="ECO:0000259" key="2">
    <source>
        <dbReference type="PROSITE" id="PS50948"/>
    </source>
</evidence>
<dbReference type="Pfam" id="PF00024">
    <property type="entry name" value="PAN_1"/>
    <property type="match status" value="1"/>
</dbReference>
<dbReference type="PROSITE" id="PS50948">
    <property type="entry name" value="PAN"/>
    <property type="match status" value="1"/>
</dbReference>
<feature type="compositionally biased region" description="Polar residues" evidence="1">
    <location>
        <begin position="324"/>
        <end position="336"/>
    </location>
</feature>
<feature type="compositionally biased region" description="Polar residues" evidence="1">
    <location>
        <begin position="345"/>
        <end position="365"/>
    </location>
</feature>
<reference evidence="3" key="1">
    <citation type="submission" date="2023-10" db="EMBL/GenBank/DDBJ databases">
        <authorList>
            <person name="Chen Y."/>
            <person name="Shah S."/>
            <person name="Dougan E. K."/>
            <person name="Thang M."/>
            <person name="Chan C."/>
        </authorList>
    </citation>
    <scope>NUCLEOTIDE SEQUENCE [LARGE SCALE GENOMIC DNA]</scope>
</reference>
<feature type="region of interest" description="Disordered" evidence="1">
    <location>
        <begin position="226"/>
        <end position="489"/>
    </location>
</feature>